<dbReference type="InterPro" id="IPR002524">
    <property type="entry name" value="Cation_efflux"/>
</dbReference>
<organism evidence="9 10">
    <name type="scientific">Actinokineospora soli</name>
    <dbReference type="NCBI Taxonomy" id="1048753"/>
    <lineage>
        <taxon>Bacteria</taxon>
        <taxon>Bacillati</taxon>
        <taxon>Actinomycetota</taxon>
        <taxon>Actinomycetes</taxon>
        <taxon>Pseudonocardiales</taxon>
        <taxon>Pseudonocardiaceae</taxon>
        <taxon>Actinokineospora</taxon>
    </lineage>
</organism>
<name>A0ABW2TRV3_9PSEU</name>
<dbReference type="PANTHER" id="PTHR43840">
    <property type="entry name" value="MITOCHONDRIAL METAL TRANSPORTER 1-RELATED"/>
    <property type="match status" value="1"/>
</dbReference>
<keyword evidence="4 7" id="KW-0812">Transmembrane</keyword>
<dbReference type="InterPro" id="IPR058533">
    <property type="entry name" value="Cation_efflux_TM"/>
</dbReference>
<dbReference type="SUPFAM" id="SSF161111">
    <property type="entry name" value="Cation efflux protein transmembrane domain-like"/>
    <property type="match status" value="1"/>
</dbReference>
<feature type="domain" description="Cation efflux protein transmembrane" evidence="8">
    <location>
        <begin position="30"/>
        <end position="227"/>
    </location>
</feature>
<comment type="subcellular location">
    <subcellularLocation>
        <location evidence="1">Membrane</location>
        <topology evidence="1">Multi-pass membrane protein</topology>
    </subcellularLocation>
</comment>
<evidence type="ECO:0000313" key="9">
    <source>
        <dbReference type="EMBL" id="MFC7616552.1"/>
    </source>
</evidence>
<dbReference type="NCBIfam" id="TIGR01297">
    <property type="entry name" value="CDF"/>
    <property type="match status" value="1"/>
</dbReference>
<evidence type="ECO:0000256" key="5">
    <source>
        <dbReference type="ARBA" id="ARBA00022989"/>
    </source>
</evidence>
<keyword evidence="10" id="KW-1185">Reference proteome</keyword>
<comment type="caution">
    <text evidence="9">The sequence shown here is derived from an EMBL/GenBank/DDBJ whole genome shotgun (WGS) entry which is preliminary data.</text>
</comment>
<proteinExistence type="inferred from homology"/>
<feature type="transmembrane region" description="Helical" evidence="7">
    <location>
        <begin position="23"/>
        <end position="44"/>
    </location>
</feature>
<evidence type="ECO:0000313" key="10">
    <source>
        <dbReference type="Proteomes" id="UP001596512"/>
    </source>
</evidence>
<keyword evidence="6 7" id="KW-0472">Membrane</keyword>
<feature type="transmembrane region" description="Helical" evidence="7">
    <location>
        <begin position="128"/>
        <end position="152"/>
    </location>
</feature>
<comment type="similarity">
    <text evidence="2">Belongs to the cation diffusion facilitator (CDF) transporter (TC 2.A.4) family.</text>
</comment>
<keyword evidence="3" id="KW-0813">Transport</keyword>
<gene>
    <name evidence="9" type="ORF">ACFQV2_26880</name>
</gene>
<accession>A0ABW2TRV3</accession>
<dbReference type="Pfam" id="PF01545">
    <property type="entry name" value="Cation_efflux"/>
    <property type="match status" value="1"/>
</dbReference>
<dbReference type="InterPro" id="IPR027469">
    <property type="entry name" value="Cation_efflux_TMD_sf"/>
</dbReference>
<evidence type="ECO:0000256" key="1">
    <source>
        <dbReference type="ARBA" id="ARBA00004141"/>
    </source>
</evidence>
<feature type="transmembrane region" description="Helical" evidence="7">
    <location>
        <begin position="90"/>
        <end position="108"/>
    </location>
</feature>
<dbReference type="InterPro" id="IPR050291">
    <property type="entry name" value="CDF_Transporter"/>
</dbReference>
<dbReference type="Gene3D" id="1.20.1510.10">
    <property type="entry name" value="Cation efflux protein transmembrane domain"/>
    <property type="match status" value="1"/>
</dbReference>
<reference evidence="10" key="1">
    <citation type="journal article" date="2019" name="Int. J. Syst. Evol. Microbiol.">
        <title>The Global Catalogue of Microorganisms (GCM) 10K type strain sequencing project: providing services to taxonomists for standard genome sequencing and annotation.</title>
        <authorList>
            <consortium name="The Broad Institute Genomics Platform"/>
            <consortium name="The Broad Institute Genome Sequencing Center for Infectious Disease"/>
            <person name="Wu L."/>
            <person name="Ma J."/>
        </authorList>
    </citation>
    <scope>NUCLEOTIDE SEQUENCE [LARGE SCALE GENOMIC DNA]</scope>
    <source>
        <strain evidence="10">JCM 17695</strain>
    </source>
</reference>
<dbReference type="EMBL" id="JBHTEY010000004">
    <property type="protein sequence ID" value="MFC7616552.1"/>
    <property type="molecule type" value="Genomic_DNA"/>
</dbReference>
<evidence type="ECO:0000256" key="7">
    <source>
        <dbReference type="SAM" id="Phobius"/>
    </source>
</evidence>
<evidence type="ECO:0000256" key="6">
    <source>
        <dbReference type="ARBA" id="ARBA00023136"/>
    </source>
</evidence>
<dbReference type="Proteomes" id="UP001596512">
    <property type="component" value="Unassembled WGS sequence"/>
</dbReference>
<evidence type="ECO:0000256" key="3">
    <source>
        <dbReference type="ARBA" id="ARBA00022448"/>
    </source>
</evidence>
<protein>
    <submittedName>
        <fullName evidence="9">Cation diffusion facilitator family transporter</fullName>
    </submittedName>
</protein>
<evidence type="ECO:0000256" key="4">
    <source>
        <dbReference type="ARBA" id="ARBA00022692"/>
    </source>
</evidence>
<keyword evidence="5 7" id="KW-1133">Transmembrane helix</keyword>
<sequence length="324" mass="35269">MIAYEAFEMPPEKAELHKRAVRLEWWTLAFFAVTIALVALVLGQSQALKAAWVEDLISVAPPIAFLVAARFRDRAPDKEHPYGYHRSVGIGFLAAAVALLALGGYILVDSLIRLITRERAPIGLVEAFGVTVWLGWPMIAVLTATMIPAVILGRKKHKLARELHDKVLLADAEMNRADWKTAGAAVAGVIGIGAGLWWADAVAACLISADVVRDGVRAMRTAVADLMDTRPRTVDDQPDPLGDQLTAMALDEPWVADALIRLREEGHVFVGELLVTPVAGTTDVPERAADLAARLRDVDWRMHDLVVAPVPSIPHAEFSRSSDH</sequence>
<evidence type="ECO:0000256" key="2">
    <source>
        <dbReference type="ARBA" id="ARBA00008114"/>
    </source>
</evidence>
<dbReference type="PANTHER" id="PTHR43840:SF15">
    <property type="entry name" value="MITOCHONDRIAL METAL TRANSPORTER 1-RELATED"/>
    <property type="match status" value="1"/>
</dbReference>
<evidence type="ECO:0000259" key="8">
    <source>
        <dbReference type="Pfam" id="PF01545"/>
    </source>
</evidence>